<evidence type="ECO:0000256" key="4">
    <source>
        <dbReference type="ARBA" id="ARBA00022741"/>
    </source>
</evidence>
<sequence length="447" mass="49951">MRNNTVSAIAPQQAEHHLSERLYSHDAESSVLGCVLLDASLMAECRLTQESFNSQVHRRIFAACLALHLSRTPIDLITLQGELERRNEMDMIGGFAYLVEIAKNTPSAANFSAYQEIVQSRYQLRTTYLMLREALPRLERGENVSDELASSLMRIAQPSGRYEHGPEEIARAAVDAIERYQMGLEQGVTYGIADLDAAANGAHNSDLVIIAARPAMGKTALLLNMILGALASSDGHSVGFISAEMPVAQIGTRICCMDGRVNSHKMRTGQLDDEDWMRLTAATGRLIGSKLRVFDKSGVSIGEIERLARRWKHEHGLTALYVDYLQRIKGVNPNAERWQQVGDNVMRLKELARELDIPVICLAQVNRACEERGNKRPGMGDIANSSEVEKEADQIMVLYRDEVYDESSTDKGIAEINYVKNRHGPTGVVRVRWQAPFMRFCNLKEDY</sequence>
<dbReference type="PANTHER" id="PTHR30153">
    <property type="entry name" value="REPLICATIVE DNA HELICASE DNAB"/>
    <property type="match status" value="1"/>
</dbReference>
<dbReference type="InterPro" id="IPR036185">
    <property type="entry name" value="DNA_heli_DnaB-like_N_sf"/>
</dbReference>
<keyword evidence="6 13" id="KW-0347">Helicase</keyword>
<dbReference type="GO" id="GO:0005524">
    <property type="term" value="F:ATP binding"/>
    <property type="evidence" value="ECO:0007669"/>
    <property type="project" value="UniProtKB-KW"/>
</dbReference>
<dbReference type="Pfam" id="PF03796">
    <property type="entry name" value="DnaB_C"/>
    <property type="match status" value="1"/>
</dbReference>
<feature type="domain" description="SF4 helicase" evidence="12">
    <location>
        <begin position="181"/>
        <end position="447"/>
    </location>
</feature>
<dbReference type="InterPro" id="IPR027417">
    <property type="entry name" value="P-loop_NTPase"/>
</dbReference>
<keyword evidence="5" id="KW-0378">Hydrolase</keyword>
<evidence type="ECO:0000313" key="13">
    <source>
        <dbReference type="EMBL" id="MCR4451120.1"/>
    </source>
</evidence>
<proteinExistence type="inferred from homology"/>
<keyword evidence="4" id="KW-0547">Nucleotide-binding</keyword>
<comment type="catalytic activity">
    <reaction evidence="11">
        <text>ATP + H2O = ADP + phosphate + H(+)</text>
        <dbReference type="Rhea" id="RHEA:13065"/>
        <dbReference type="ChEBI" id="CHEBI:15377"/>
        <dbReference type="ChEBI" id="CHEBI:15378"/>
        <dbReference type="ChEBI" id="CHEBI:30616"/>
        <dbReference type="ChEBI" id="CHEBI:43474"/>
        <dbReference type="ChEBI" id="CHEBI:456216"/>
        <dbReference type="EC" id="5.6.2.3"/>
    </reaction>
</comment>
<dbReference type="Pfam" id="PF00772">
    <property type="entry name" value="DnaB"/>
    <property type="match status" value="1"/>
</dbReference>
<dbReference type="InterPro" id="IPR007694">
    <property type="entry name" value="DNA_helicase_DnaB-like_C"/>
</dbReference>
<evidence type="ECO:0000256" key="7">
    <source>
        <dbReference type="ARBA" id="ARBA00022840"/>
    </source>
</evidence>
<evidence type="ECO:0000259" key="12">
    <source>
        <dbReference type="PROSITE" id="PS51199"/>
    </source>
</evidence>
<evidence type="ECO:0000256" key="11">
    <source>
        <dbReference type="ARBA" id="ARBA00048954"/>
    </source>
</evidence>
<dbReference type="GO" id="GO:0043139">
    <property type="term" value="F:5'-3' DNA helicase activity"/>
    <property type="evidence" value="ECO:0007669"/>
    <property type="project" value="UniProtKB-EC"/>
</dbReference>
<dbReference type="PROSITE" id="PS51199">
    <property type="entry name" value="SF4_HELICASE"/>
    <property type="match status" value="1"/>
</dbReference>
<dbReference type="Proteomes" id="UP001204061">
    <property type="component" value="Unassembled WGS sequence"/>
</dbReference>
<keyword evidence="8" id="KW-0238">DNA-binding</keyword>
<dbReference type="CDD" id="cd00984">
    <property type="entry name" value="DnaB_C"/>
    <property type="match status" value="1"/>
</dbReference>
<comment type="caution">
    <text evidence="13">The sequence shown here is derived from an EMBL/GenBank/DDBJ whole genome shotgun (WGS) entry which is preliminary data.</text>
</comment>
<evidence type="ECO:0000256" key="8">
    <source>
        <dbReference type="ARBA" id="ARBA00023125"/>
    </source>
</evidence>
<accession>A0AAW5MHX7</accession>
<keyword evidence="2" id="KW-0639">Primosome</keyword>
<comment type="similarity">
    <text evidence="1">Belongs to the helicase family. DnaB subfamily.</text>
</comment>
<evidence type="ECO:0000256" key="2">
    <source>
        <dbReference type="ARBA" id="ARBA00022515"/>
    </source>
</evidence>
<protein>
    <recommendedName>
        <fullName evidence="10">DNA 5'-3' helicase</fullName>
        <ecNumber evidence="10">5.6.2.3</ecNumber>
    </recommendedName>
</protein>
<dbReference type="PANTHER" id="PTHR30153:SF2">
    <property type="entry name" value="REPLICATIVE DNA HELICASE"/>
    <property type="match status" value="1"/>
</dbReference>
<evidence type="ECO:0000256" key="6">
    <source>
        <dbReference type="ARBA" id="ARBA00022806"/>
    </source>
</evidence>
<dbReference type="Gene3D" id="1.10.860.10">
    <property type="entry name" value="DNAb Helicase, Chain A"/>
    <property type="match status" value="1"/>
</dbReference>
<dbReference type="GO" id="GO:0005829">
    <property type="term" value="C:cytosol"/>
    <property type="evidence" value="ECO:0007669"/>
    <property type="project" value="TreeGrafter"/>
</dbReference>
<organism evidence="13 14">
    <name type="scientific">Aeromonas veronii</name>
    <dbReference type="NCBI Taxonomy" id="654"/>
    <lineage>
        <taxon>Bacteria</taxon>
        <taxon>Pseudomonadati</taxon>
        <taxon>Pseudomonadota</taxon>
        <taxon>Gammaproteobacteria</taxon>
        <taxon>Aeromonadales</taxon>
        <taxon>Aeromonadaceae</taxon>
        <taxon>Aeromonas</taxon>
    </lineage>
</organism>
<dbReference type="InterPro" id="IPR007693">
    <property type="entry name" value="DNA_helicase_DnaB-like_N"/>
</dbReference>
<dbReference type="GO" id="GO:0006269">
    <property type="term" value="P:DNA replication, synthesis of primer"/>
    <property type="evidence" value="ECO:0007669"/>
    <property type="project" value="UniProtKB-KW"/>
</dbReference>
<evidence type="ECO:0000256" key="3">
    <source>
        <dbReference type="ARBA" id="ARBA00022705"/>
    </source>
</evidence>
<dbReference type="GO" id="GO:0016787">
    <property type="term" value="F:hydrolase activity"/>
    <property type="evidence" value="ECO:0007669"/>
    <property type="project" value="UniProtKB-KW"/>
</dbReference>
<dbReference type="InterPro" id="IPR016136">
    <property type="entry name" value="DNA_helicase_N/primase_C"/>
</dbReference>
<keyword evidence="7" id="KW-0067">ATP-binding</keyword>
<evidence type="ECO:0000256" key="9">
    <source>
        <dbReference type="ARBA" id="ARBA00023235"/>
    </source>
</evidence>
<dbReference type="EMBL" id="JANLFC010000106">
    <property type="protein sequence ID" value="MCR4451120.1"/>
    <property type="molecule type" value="Genomic_DNA"/>
</dbReference>
<evidence type="ECO:0000256" key="5">
    <source>
        <dbReference type="ARBA" id="ARBA00022801"/>
    </source>
</evidence>
<gene>
    <name evidence="13" type="ORF">NS965_22285</name>
</gene>
<keyword evidence="9" id="KW-0413">Isomerase</keyword>
<dbReference type="GO" id="GO:0003677">
    <property type="term" value="F:DNA binding"/>
    <property type="evidence" value="ECO:0007669"/>
    <property type="project" value="UniProtKB-KW"/>
</dbReference>
<dbReference type="Gene3D" id="3.40.50.300">
    <property type="entry name" value="P-loop containing nucleotide triphosphate hydrolases"/>
    <property type="match status" value="1"/>
</dbReference>
<name>A0AAW5MHX7_AERVE</name>
<dbReference type="SUPFAM" id="SSF52540">
    <property type="entry name" value="P-loop containing nucleoside triphosphate hydrolases"/>
    <property type="match status" value="1"/>
</dbReference>
<dbReference type="EC" id="5.6.2.3" evidence="10"/>
<evidence type="ECO:0000256" key="10">
    <source>
        <dbReference type="ARBA" id="ARBA00044969"/>
    </source>
</evidence>
<reference evidence="13" key="1">
    <citation type="submission" date="2022-08" db="EMBL/GenBank/DDBJ databases">
        <title>A global survey of hypervirulent Aeromonas hydrophila identified this emerging pathogen in farmed fish in the lower Mekong River basin.</title>
        <authorList>
            <person name="Xu T."/>
            <person name="Rasmussen-Ivey C.R."/>
            <person name="Moen F.S."/>
            <person name="Fernandez Bravo A."/>
            <person name="Lamy B."/>
            <person name="Beaz-Hidalgo R."/>
            <person name="Khan C.D."/>
            <person name="Castro Escarpulli G."/>
            <person name="Yasin I.S.M."/>
            <person name="Figueras M.J."/>
            <person name="Azzam Sayuti M."/>
            <person name="Karim M.M."/>
            <person name="Alam K.M."/>
            <person name="Le T.T.T."/>
            <person name="Thao N.H.P."/>
            <person name="Addo S."/>
            <person name="Duodu S."/>
            <person name="Ali S."/>
            <person name="Mey S."/>
            <person name="Somony T."/>
            <person name="Liles M.R."/>
        </authorList>
    </citation>
    <scope>NUCLEOTIDE SEQUENCE</scope>
    <source>
        <strain evidence="13">0.14</strain>
    </source>
</reference>
<dbReference type="RefSeq" id="WP_149152959.1">
    <property type="nucleotide sequence ID" value="NZ_JANLFC010000106.1"/>
</dbReference>
<dbReference type="SUPFAM" id="SSF48024">
    <property type="entry name" value="N-terminal domain of DnaB helicase"/>
    <property type="match status" value="1"/>
</dbReference>
<dbReference type="GO" id="GO:1990077">
    <property type="term" value="C:primosome complex"/>
    <property type="evidence" value="ECO:0007669"/>
    <property type="project" value="UniProtKB-KW"/>
</dbReference>
<dbReference type="AlphaFoldDB" id="A0AAW5MHX7"/>
<evidence type="ECO:0000256" key="1">
    <source>
        <dbReference type="ARBA" id="ARBA00008428"/>
    </source>
</evidence>
<keyword evidence="3" id="KW-0235">DNA replication</keyword>
<evidence type="ECO:0000313" key="14">
    <source>
        <dbReference type="Proteomes" id="UP001204061"/>
    </source>
</evidence>